<gene>
    <name evidence="2" type="ORF">EMUCRT_0932</name>
</gene>
<dbReference type="RefSeq" id="WP_045805205.1">
    <property type="nucleotide sequence ID" value="NZ_LANU01000003.1"/>
</dbReference>
<name>A0A0F3N6Z7_9RICK</name>
<protein>
    <submittedName>
        <fullName evidence="2">Surface antigen family protein</fullName>
    </submittedName>
</protein>
<evidence type="ECO:0000259" key="1">
    <source>
        <dbReference type="Pfam" id="PF01617"/>
    </source>
</evidence>
<sequence>MVKKLNFVNAVLALLLFLFPFQSFTISIDNDIITQRVGLYISGQYKPSIPYFKNFSVAENNKIVDLAGLNTGVTYITEAILQDNTKFNIPYIAKFKNNFTNFSSAIGYYSGQGLRLELEGSYGNFDVVNCKNCTVKDASRYFALVREKEANQFYPKTHSNGDSSKTSYYTFMKNNGISIASVMMNSCYDFSFSNLKISPYVCVGIGGDFIEFFEATYIKFACQGKIGINYTISPSISIFTDGYYHKVINNQFKNLHVKYPYILKDSPKITFATAKLNIGYFGGEVGMRFIF</sequence>
<reference evidence="2 3" key="1">
    <citation type="submission" date="2015-02" db="EMBL/GenBank/DDBJ databases">
        <title>Genome Sequencing of Rickettsiales.</title>
        <authorList>
            <person name="Daugherty S.C."/>
            <person name="Su Q."/>
            <person name="Abolude K."/>
            <person name="Beier-Sexton M."/>
            <person name="Carlyon J.A."/>
            <person name="Carter R."/>
            <person name="Day N.P."/>
            <person name="Dumler S.J."/>
            <person name="Dyachenko V."/>
            <person name="Godinez A."/>
            <person name="Kurtti T.J."/>
            <person name="Lichay M."/>
            <person name="Mullins K.E."/>
            <person name="Ott S."/>
            <person name="Pappas-Brown V."/>
            <person name="Paris D.H."/>
            <person name="Patel P."/>
            <person name="Richards A.L."/>
            <person name="Sadzewicz L."/>
            <person name="Sears K."/>
            <person name="Seidman D."/>
            <person name="Sengamalay N."/>
            <person name="Stenos J."/>
            <person name="Tallon L.J."/>
            <person name="Vincent G."/>
            <person name="Fraser C.M."/>
            <person name="Munderloh U."/>
            <person name="Dunning-Hotopp J.C."/>
        </authorList>
    </citation>
    <scope>NUCLEOTIDE SEQUENCE [LARGE SCALE GENOMIC DNA]</scope>
    <source>
        <strain evidence="2 3">EmCRT</strain>
    </source>
</reference>
<dbReference type="EMBL" id="LANU01000003">
    <property type="protein sequence ID" value="KJV63477.1"/>
    <property type="molecule type" value="Genomic_DNA"/>
</dbReference>
<dbReference type="Proteomes" id="UP000033546">
    <property type="component" value="Unassembled WGS sequence"/>
</dbReference>
<dbReference type="SUPFAM" id="SSF56925">
    <property type="entry name" value="OMPA-like"/>
    <property type="match status" value="1"/>
</dbReference>
<dbReference type="AlphaFoldDB" id="A0A0F3N6Z7"/>
<dbReference type="PATRIC" id="fig|1359167.3.peg.897"/>
<dbReference type="InterPro" id="IPR002566">
    <property type="entry name" value="Msp4_OMP-like"/>
</dbReference>
<evidence type="ECO:0000313" key="3">
    <source>
        <dbReference type="Proteomes" id="UP000033546"/>
    </source>
</evidence>
<comment type="caution">
    <text evidence="2">The sequence shown here is derived from an EMBL/GenBank/DDBJ whole genome shotgun (WGS) entry which is preliminary data.</text>
</comment>
<proteinExistence type="predicted"/>
<organism evidence="2 3">
    <name type="scientific">Ehrlichia cf. muris str. EmCRT</name>
    <dbReference type="NCBI Taxonomy" id="1359167"/>
    <lineage>
        <taxon>Bacteria</taxon>
        <taxon>Pseudomonadati</taxon>
        <taxon>Pseudomonadota</taxon>
        <taxon>Alphaproteobacteria</taxon>
        <taxon>Rickettsiales</taxon>
        <taxon>Anaplasmataceae</taxon>
        <taxon>Ehrlichia</taxon>
    </lineage>
</organism>
<dbReference type="Pfam" id="PF01617">
    <property type="entry name" value="Surface_Ag_2"/>
    <property type="match status" value="1"/>
</dbReference>
<accession>A0A0F3N6Z7</accession>
<dbReference type="InterPro" id="IPR011250">
    <property type="entry name" value="OMP/PagP_B-barrel"/>
</dbReference>
<feature type="domain" description="Msp4/OMP-like" evidence="1">
    <location>
        <begin position="37"/>
        <end position="291"/>
    </location>
</feature>
<dbReference type="Gene3D" id="2.40.160.20">
    <property type="match status" value="1"/>
</dbReference>
<evidence type="ECO:0000313" key="2">
    <source>
        <dbReference type="EMBL" id="KJV63477.1"/>
    </source>
</evidence>